<evidence type="ECO:0000313" key="1">
    <source>
        <dbReference type="EMBL" id="TDB67884.1"/>
    </source>
</evidence>
<sequence>MQRRTALKNVASTIGAFVALPAWANGWNRQQLSNNALLNPAENSLLAEVVETIIPKTDTPGAKELGVHQFVQTMITDCYDKKAQDSLVSGLASLDAFSQSTFGKSFTACSAKQRIHILEGMELSDDAARKSFYGMVKGLTIQGYMSSEYVMTNLTHYEMIPGRFHGCVPVKTT</sequence>
<dbReference type="Pfam" id="PF13618">
    <property type="entry name" value="Gluconate_2-dh3"/>
    <property type="match status" value="1"/>
</dbReference>
<accession>A0A4R4KIB2</accession>
<organism evidence="1 2">
    <name type="scientific">Arundinibacter roseus</name>
    <dbReference type="NCBI Taxonomy" id="2070510"/>
    <lineage>
        <taxon>Bacteria</taxon>
        <taxon>Pseudomonadati</taxon>
        <taxon>Bacteroidota</taxon>
        <taxon>Cytophagia</taxon>
        <taxon>Cytophagales</taxon>
        <taxon>Spirosomataceae</taxon>
        <taxon>Arundinibacter</taxon>
    </lineage>
</organism>
<reference evidence="1 2" key="1">
    <citation type="submission" date="2019-02" db="EMBL/GenBank/DDBJ databases">
        <title>Arundinibacter roseus gen. nov., sp. nov., a new member of the family Cytophagaceae.</title>
        <authorList>
            <person name="Szuroczki S."/>
            <person name="Khayer B."/>
            <person name="Sproer C."/>
            <person name="Toumi M."/>
            <person name="Szabo A."/>
            <person name="Felfoldi T."/>
            <person name="Schumann P."/>
            <person name="Toth E."/>
        </authorList>
    </citation>
    <scope>NUCLEOTIDE SEQUENCE [LARGE SCALE GENOMIC DNA]</scope>
    <source>
        <strain evidence="1 2">DMA-k-7a</strain>
    </source>
</reference>
<evidence type="ECO:0000313" key="2">
    <source>
        <dbReference type="Proteomes" id="UP000295706"/>
    </source>
</evidence>
<dbReference type="InterPro" id="IPR027056">
    <property type="entry name" value="Gluconate_2DH_su3"/>
</dbReference>
<dbReference type="RefSeq" id="WP_132114311.1">
    <property type="nucleotide sequence ID" value="NZ_SMJU01000002.1"/>
</dbReference>
<dbReference type="OrthoDB" id="6385145at2"/>
<gene>
    <name evidence="1" type="ORF">EZE20_02870</name>
</gene>
<proteinExistence type="predicted"/>
<dbReference type="Proteomes" id="UP000295706">
    <property type="component" value="Unassembled WGS sequence"/>
</dbReference>
<name>A0A4R4KIB2_9BACT</name>
<dbReference type="AlphaFoldDB" id="A0A4R4KIB2"/>
<comment type="caution">
    <text evidence="1">The sequence shown here is derived from an EMBL/GenBank/DDBJ whole genome shotgun (WGS) entry which is preliminary data.</text>
</comment>
<keyword evidence="2" id="KW-1185">Reference proteome</keyword>
<protein>
    <submittedName>
        <fullName evidence="1">Gluconate 2-dehydrogenase subunit 3 family protein</fullName>
    </submittedName>
</protein>
<dbReference type="EMBL" id="SMJU01000002">
    <property type="protein sequence ID" value="TDB67884.1"/>
    <property type="molecule type" value="Genomic_DNA"/>
</dbReference>